<protein>
    <recommendedName>
        <fullName evidence="8">Cytochrome c domain-containing protein</fullName>
    </recommendedName>
</protein>
<keyword evidence="10" id="KW-1185">Reference proteome</keyword>
<evidence type="ECO:0000256" key="5">
    <source>
        <dbReference type="ARBA" id="ARBA00023004"/>
    </source>
</evidence>
<dbReference type="InterPro" id="IPR009056">
    <property type="entry name" value="Cyt_c-like_dom"/>
</dbReference>
<keyword evidence="3 6" id="KW-0479">Metal-binding</keyword>
<sequence>MIIRLTLRRIGLGLAALLLGGLLVGWSGVIYVGASGGHWPVTEWFLHWVMRNSVRTRALALEVPDLSGPALLDRGAGHYATGCAPCHGAPGERQNPIVQASLPPPPEFSKRFDPWKPEELFRIVQHGVRYSGMPAWVAIERHDEIWAMVAFLEKLPRMPQDEYQRLAFGPEGARQPSSGLIGIGAINTGGPAPPAQEALADCARCHGMDGRGRENDAFPVLAGQSEAYLREALLAFSHGTRHSGLMQPPAARADDAILGQIATHYARQPFAPVPHPPAETALLEEGERIARQGIPAEGVPACLSCHGGAALARNPSYPALHGQHASYLENQLVQWQAGTRGGGPYRDLMGTIAGRLSPEQNKAVAAWFARQDKASD</sequence>
<proteinExistence type="predicted"/>
<dbReference type="PANTHER" id="PTHR33751:SF9">
    <property type="entry name" value="CYTOCHROME C4"/>
    <property type="match status" value="1"/>
</dbReference>
<keyword evidence="1" id="KW-0813">Transport</keyword>
<dbReference type="GO" id="GO:0046872">
    <property type="term" value="F:metal ion binding"/>
    <property type="evidence" value="ECO:0007669"/>
    <property type="project" value="UniProtKB-KW"/>
</dbReference>
<feature type="domain" description="Cytochrome c" evidence="8">
    <location>
        <begin position="184"/>
        <end position="269"/>
    </location>
</feature>
<feature type="domain" description="Cytochrome c" evidence="8">
    <location>
        <begin position="281"/>
        <end position="372"/>
    </location>
</feature>
<feature type="transmembrane region" description="Helical" evidence="7">
    <location>
        <begin position="12"/>
        <end position="34"/>
    </location>
</feature>
<accession>A0A2C6Z8G4</accession>
<comment type="caution">
    <text evidence="9">The sequence shown here is derived from an EMBL/GenBank/DDBJ whole genome shotgun (WGS) entry which is preliminary data.</text>
</comment>
<keyword evidence="7" id="KW-0472">Membrane</keyword>
<dbReference type="RefSeq" id="WP_099095718.1">
    <property type="nucleotide sequence ID" value="NZ_PDNU01000019.1"/>
</dbReference>
<name>A0A2C6Z8G4_9PROT</name>
<evidence type="ECO:0000256" key="2">
    <source>
        <dbReference type="ARBA" id="ARBA00022617"/>
    </source>
</evidence>
<evidence type="ECO:0000313" key="10">
    <source>
        <dbReference type="Proteomes" id="UP000223527"/>
    </source>
</evidence>
<evidence type="ECO:0000313" key="9">
    <source>
        <dbReference type="EMBL" id="PHK94791.1"/>
    </source>
</evidence>
<evidence type="ECO:0000256" key="1">
    <source>
        <dbReference type="ARBA" id="ARBA00022448"/>
    </source>
</evidence>
<dbReference type="Pfam" id="PF00034">
    <property type="entry name" value="Cytochrom_C"/>
    <property type="match status" value="1"/>
</dbReference>
<feature type="domain" description="Cytochrome c" evidence="8">
    <location>
        <begin position="70"/>
        <end position="156"/>
    </location>
</feature>
<evidence type="ECO:0000256" key="4">
    <source>
        <dbReference type="ARBA" id="ARBA00022982"/>
    </source>
</evidence>
<evidence type="ECO:0000256" key="6">
    <source>
        <dbReference type="PROSITE-ProRule" id="PRU00433"/>
    </source>
</evidence>
<keyword evidence="7" id="KW-0812">Transmembrane</keyword>
<dbReference type="Gene3D" id="1.10.760.10">
    <property type="entry name" value="Cytochrome c-like domain"/>
    <property type="match status" value="3"/>
</dbReference>
<organism evidence="9 10">
    <name type="scientific">Teichococcus rhizosphaerae</name>
    <dbReference type="NCBI Taxonomy" id="1335062"/>
    <lineage>
        <taxon>Bacteria</taxon>
        <taxon>Pseudomonadati</taxon>
        <taxon>Pseudomonadota</taxon>
        <taxon>Alphaproteobacteria</taxon>
        <taxon>Acetobacterales</taxon>
        <taxon>Roseomonadaceae</taxon>
        <taxon>Roseomonas</taxon>
    </lineage>
</organism>
<dbReference type="PROSITE" id="PS51007">
    <property type="entry name" value="CYTC"/>
    <property type="match status" value="3"/>
</dbReference>
<keyword evidence="7" id="KW-1133">Transmembrane helix</keyword>
<evidence type="ECO:0000259" key="8">
    <source>
        <dbReference type="PROSITE" id="PS51007"/>
    </source>
</evidence>
<dbReference type="Proteomes" id="UP000223527">
    <property type="component" value="Unassembled WGS sequence"/>
</dbReference>
<dbReference type="SUPFAM" id="SSF46626">
    <property type="entry name" value="Cytochrome c"/>
    <property type="match status" value="3"/>
</dbReference>
<gene>
    <name evidence="9" type="ORF">CR162_11595</name>
</gene>
<dbReference type="PANTHER" id="PTHR33751">
    <property type="entry name" value="CBB3-TYPE CYTOCHROME C OXIDASE SUBUNIT FIXP"/>
    <property type="match status" value="1"/>
</dbReference>
<dbReference type="GO" id="GO:0009055">
    <property type="term" value="F:electron transfer activity"/>
    <property type="evidence" value="ECO:0007669"/>
    <property type="project" value="InterPro"/>
</dbReference>
<dbReference type="Pfam" id="PF13442">
    <property type="entry name" value="Cytochrome_CBB3"/>
    <property type="match status" value="1"/>
</dbReference>
<keyword evidence="4" id="KW-0249">Electron transport</keyword>
<dbReference type="InterPro" id="IPR050597">
    <property type="entry name" value="Cytochrome_c_Oxidase_Subunit"/>
</dbReference>
<dbReference type="InterPro" id="IPR036909">
    <property type="entry name" value="Cyt_c-like_dom_sf"/>
</dbReference>
<reference evidence="9 10" key="1">
    <citation type="submission" date="2017-10" db="EMBL/GenBank/DDBJ databases">
        <authorList>
            <person name="Banno H."/>
            <person name="Chua N.-H."/>
        </authorList>
    </citation>
    <scope>NUCLEOTIDE SEQUENCE [LARGE SCALE GENOMIC DNA]</scope>
    <source>
        <strain evidence="9 10">YW11</strain>
    </source>
</reference>
<keyword evidence="5 6" id="KW-0408">Iron</keyword>
<evidence type="ECO:0000256" key="7">
    <source>
        <dbReference type="SAM" id="Phobius"/>
    </source>
</evidence>
<evidence type="ECO:0000256" key="3">
    <source>
        <dbReference type="ARBA" id="ARBA00022723"/>
    </source>
</evidence>
<dbReference type="AlphaFoldDB" id="A0A2C6Z8G4"/>
<dbReference type="EMBL" id="PDNU01000019">
    <property type="protein sequence ID" value="PHK94791.1"/>
    <property type="molecule type" value="Genomic_DNA"/>
</dbReference>
<keyword evidence="2 6" id="KW-0349">Heme</keyword>
<dbReference type="GO" id="GO:0020037">
    <property type="term" value="F:heme binding"/>
    <property type="evidence" value="ECO:0007669"/>
    <property type="project" value="InterPro"/>
</dbReference>
<dbReference type="OrthoDB" id="9808603at2"/>